<name>A0ABW4IJV3_9ACTN</name>
<dbReference type="PANTHER" id="PTHR33175">
    <property type="entry name" value="DNA-BINDING PROTEIN HU"/>
    <property type="match status" value="1"/>
</dbReference>
<dbReference type="EMBL" id="JBHUDX010000004">
    <property type="protein sequence ID" value="MFD1656949.1"/>
    <property type="molecule type" value="Genomic_DNA"/>
</dbReference>
<comment type="similarity">
    <text evidence="3">Belongs to the bacterial histone-like protein family.</text>
</comment>
<evidence type="ECO:0000256" key="4">
    <source>
        <dbReference type="SAM" id="MobiDB-lite"/>
    </source>
</evidence>
<evidence type="ECO:0000313" key="6">
    <source>
        <dbReference type="Proteomes" id="UP001597261"/>
    </source>
</evidence>
<dbReference type="SMART" id="SM00411">
    <property type="entry name" value="BHL"/>
    <property type="match status" value="1"/>
</dbReference>
<evidence type="ECO:0000256" key="3">
    <source>
        <dbReference type="RuleBase" id="RU003939"/>
    </source>
</evidence>
<accession>A0ABW4IJV3</accession>
<dbReference type="InterPro" id="IPR000119">
    <property type="entry name" value="Hist_DNA-bd"/>
</dbReference>
<sequence>MPITERLTTTTLIDVVAADLGIPTDQARAAVTATFDAIARATASGHDVAVTNFGTWISYRTKQRKARDPRNGEQVMVAAHQKVRFRVSPHLADAVRRRDRKASVRKAPSGRAAR</sequence>
<dbReference type="Gene3D" id="4.10.520.10">
    <property type="entry name" value="IHF-like DNA-binding proteins"/>
    <property type="match status" value="1"/>
</dbReference>
<dbReference type="CDD" id="cd13832">
    <property type="entry name" value="IHF"/>
    <property type="match status" value="1"/>
</dbReference>
<feature type="region of interest" description="Disordered" evidence="4">
    <location>
        <begin position="89"/>
        <end position="114"/>
    </location>
</feature>
<dbReference type="PANTHER" id="PTHR33175:SF3">
    <property type="entry name" value="DNA-BINDING PROTEIN HU-BETA"/>
    <property type="match status" value="1"/>
</dbReference>
<keyword evidence="2 5" id="KW-0238">DNA-binding</keyword>
<comment type="caution">
    <text evidence="5">The sequence shown here is derived from an EMBL/GenBank/DDBJ whole genome shotgun (WGS) entry which is preliminary data.</text>
</comment>
<gene>
    <name evidence="5" type="ORF">ACFSL4_01540</name>
</gene>
<proteinExistence type="inferred from homology"/>
<evidence type="ECO:0000256" key="1">
    <source>
        <dbReference type="ARBA" id="ARBA00023067"/>
    </source>
</evidence>
<dbReference type="RefSeq" id="WP_381077313.1">
    <property type="nucleotide sequence ID" value="NZ_JBHUDX010000004.1"/>
</dbReference>
<evidence type="ECO:0000313" key="5">
    <source>
        <dbReference type="EMBL" id="MFD1656949.1"/>
    </source>
</evidence>
<dbReference type="Pfam" id="PF00216">
    <property type="entry name" value="Bac_DNA_binding"/>
    <property type="match status" value="1"/>
</dbReference>
<organism evidence="5 6">
    <name type="scientific">Streptomyces caeni</name>
    <dbReference type="NCBI Taxonomy" id="2307231"/>
    <lineage>
        <taxon>Bacteria</taxon>
        <taxon>Bacillati</taxon>
        <taxon>Actinomycetota</taxon>
        <taxon>Actinomycetes</taxon>
        <taxon>Kitasatosporales</taxon>
        <taxon>Streptomycetaceae</taxon>
        <taxon>Streptomyces</taxon>
    </lineage>
</organism>
<reference evidence="6" key="1">
    <citation type="journal article" date="2019" name="Int. J. Syst. Evol. Microbiol.">
        <title>The Global Catalogue of Microorganisms (GCM) 10K type strain sequencing project: providing services to taxonomists for standard genome sequencing and annotation.</title>
        <authorList>
            <consortium name="The Broad Institute Genomics Platform"/>
            <consortium name="The Broad Institute Genome Sequencing Center for Infectious Disease"/>
            <person name="Wu L."/>
            <person name="Ma J."/>
        </authorList>
    </citation>
    <scope>NUCLEOTIDE SEQUENCE [LARGE SCALE GENOMIC DNA]</scope>
    <source>
        <strain evidence="6">CGMCC 1.12470</strain>
    </source>
</reference>
<evidence type="ECO:0000256" key="2">
    <source>
        <dbReference type="ARBA" id="ARBA00023125"/>
    </source>
</evidence>
<dbReference type="GO" id="GO:0003677">
    <property type="term" value="F:DNA binding"/>
    <property type="evidence" value="ECO:0007669"/>
    <property type="project" value="UniProtKB-KW"/>
</dbReference>
<keyword evidence="6" id="KW-1185">Reference proteome</keyword>
<dbReference type="InterPro" id="IPR010992">
    <property type="entry name" value="IHF-like_DNA-bd_dom_sf"/>
</dbReference>
<dbReference type="SUPFAM" id="SSF47729">
    <property type="entry name" value="IHF-like DNA-binding proteins"/>
    <property type="match status" value="1"/>
</dbReference>
<dbReference type="Proteomes" id="UP001597261">
    <property type="component" value="Unassembled WGS sequence"/>
</dbReference>
<protein>
    <submittedName>
        <fullName evidence="5">HU family DNA-binding protein</fullName>
    </submittedName>
</protein>
<keyword evidence="1" id="KW-0226">DNA condensation</keyword>